<sequence>MSEIVVTTEGAIGHIHLNRPMTINALTPEMVHNIAKALDQFANASEIAAVLVTGAGKRGLCAGGDIRALYEHRASGPEFGMAFFRDEYRLNAQIAKFPKPYIAFMNGITMGGGVGISSHGSVRIVTETTKLAMPETGIGFFPDIGASWMLSHGPGEVGTYLALTGQIIDGADAIFSGLADYFIESTHLPALREELTTLPRTASPEDMHSLARKFAQPLAAPLAQHKEEIDECFHFNDAKQIVSALEKSGTSFAQQTLETLKQKSPTGMQVALRLLRQAKTSDTLKTCLQREYDACEQVLRSDEFYEGIRAAVIDKDRRPNWNPASLDEVTEAVIASYFFSSKTHIF</sequence>
<evidence type="ECO:0000256" key="1">
    <source>
        <dbReference type="ARBA" id="ARBA00001709"/>
    </source>
</evidence>
<feature type="domain" description="Enoyl-CoA hydratase/isomerase" evidence="4">
    <location>
        <begin position="12"/>
        <end position="338"/>
    </location>
</feature>
<dbReference type="InterPro" id="IPR032259">
    <property type="entry name" value="HIBYL-CoA-H"/>
</dbReference>
<evidence type="ECO:0000256" key="2">
    <source>
        <dbReference type="ARBA" id="ARBA00011915"/>
    </source>
</evidence>
<accession>A0A0D6PDH9</accession>
<dbReference type="Gene3D" id="3.90.226.10">
    <property type="entry name" value="2-enoyl-CoA Hydratase, Chain A, domain 1"/>
    <property type="match status" value="1"/>
</dbReference>
<dbReference type="OrthoDB" id="9790967at2"/>
<dbReference type="Pfam" id="PF16113">
    <property type="entry name" value="ECH_2"/>
    <property type="match status" value="1"/>
</dbReference>
<dbReference type="GO" id="GO:0005829">
    <property type="term" value="C:cytosol"/>
    <property type="evidence" value="ECO:0007669"/>
    <property type="project" value="TreeGrafter"/>
</dbReference>
<dbReference type="CDD" id="cd06558">
    <property type="entry name" value="crotonase-like"/>
    <property type="match status" value="1"/>
</dbReference>
<dbReference type="NCBIfam" id="NF004127">
    <property type="entry name" value="PRK05617.1"/>
    <property type="match status" value="1"/>
</dbReference>
<dbReference type="EMBL" id="BANC01000020">
    <property type="protein sequence ID" value="GAN79253.1"/>
    <property type="molecule type" value="Genomic_DNA"/>
</dbReference>
<gene>
    <name evidence="5" type="ORF">Aam_020_017</name>
</gene>
<organism evidence="5 6">
    <name type="scientific">Acidocella aminolytica 101 = DSM 11237</name>
    <dbReference type="NCBI Taxonomy" id="1120923"/>
    <lineage>
        <taxon>Bacteria</taxon>
        <taxon>Pseudomonadati</taxon>
        <taxon>Pseudomonadota</taxon>
        <taxon>Alphaproteobacteria</taxon>
        <taxon>Acetobacterales</taxon>
        <taxon>Acidocellaceae</taxon>
        <taxon>Acidocella</taxon>
    </lineage>
</organism>
<protein>
    <recommendedName>
        <fullName evidence="2">3-hydroxyisobutyryl-CoA hydrolase</fullName>
        <ecNumber evidence="2">3.1.2.4</ecNumber>
    </recommendedName>
</protein>
<dbReference type="Proteomes" id="UP000032668">
    <property type="component" value="Unassembled WGS sequence"/>
</dbReference>
<dbReference type="SUPFAM" id="SSF52096">
    <property type="entry name" value="ClpP/crotonase"/>
    <property type="match status" value="1"/>
</dbReference>
<evidence type="ECO:0000259" key="4">
    <source>
        <dbReference type="Pfam" id="PF16113"/>
    </source>
</evidence>
<dbReference type="InterPro" id="IPR045004">
    <property type="entry name" value="ECH_dom"/>
</dbReference>
<name>A0A0D6PDH9_9PROT</name>
<dbReference type="STRING" id="1120923.SAMN02746095_00250"/>
<dbReference type="AlphaFoldDB" id="A0A0D6PDH9"/>
<proteinExistence type="predicted"/>
<dbReference type="GO" id="GO:0006574">
    <property type="term" value="P:L-valine catabolic process"/>
    <property type="evidence" value="ECO:0007669"/>
    <property type="project" value="TreeGrafter"/>
</dbReference>
<comment type="catalytic activity">
    <reaction evidence="1">
        <text>3-hydroxy-2-methylpropanoyl-CoA + H2O = 3-hydroxy-2-methylpropanoate + CoA + H(+)</text>
        <dbReference type="Rhea" id="RHEA:20888"/>
        <dbReference type="ChEBI" id="CHEBI:11805"/>
        <dbReference type="ChEBI" id="CHEBI:15377"/>
        <dbReference type="ChEBI" id="CHEBI:15378"/>
        <dbReference type="ChEBI" id="CHEBI:57287"/>
        <dbReference type="ChEBI" id="CHEBI:57340"/>
        <dbReference type="EC" id="3.1.2.4"/>
    </reaction>
</comment>
<dbReference type="PANTHER" id="PTHR43176">
    <property type="entry name" value="3-HYDROXYISOBUTYRYL-COA HYDROLASE-RELATED"/>
    <property type="match status" value="1"/>
</dbReference>
<dbReference type="GO" id="GO:0003860">
    <property type="term" value="F:3-hydroxyisobutyryl-CoA hydrolase activity"/>
    <property type="evidence" value="ECO:0007669"/>
    <property type="project" value="UniProtKB-EC"/>
</dbReference>
<evidence type="ECO:0000256" key="3">
    <source>
        <dbReference type="ARBA" id="ARBA00022801"/>
    </source>
</evidence>
<reference evidence="5 6" key="1">
    <citation type="submission" date="2012-11" db="EMBL/GenBank/DDBJ databases">
        <title>Whole genome sequence of Acidocella aminolytica 101 = DSM 11237.</title>
        <authorList>
            <person name="Azuma Y."/>
            <person name="Higashiura N."/>
            <person name="Hirakawa H."/>
            <person name="Matsushita K."/>
        </authorList>
    </citation>
    <scope>NUCLEOTIDE SEQUENCE [LARGE SCALE GENOMIC DNA]</scope>
    <source>
        <strain evidence="6">101 / DSM 11237</strain>
    </source>
</reference>
<keyword evidence="6" id="KW-1185">Reference proteome</keyword>
<evidence type="ECO:0000313" key="5">
    <source>
        <dbReference type="EMBL" id="GAN79253.1"/>
    </source>
</evidence>
<keyword evidence="3 5" id="KW-0378">Hydrolase</keyword>
<dbReference type="RefSeq" id="WP_048877719.1">
    <property type="nucleotide sequence ID" value="NZ_BANC01000020.1"/>
</dbReference>
<dbReference type="PANTHER" id="PTHR43176:SF3">
    <property type="entry name" value="3-HYDROXYISOBUTYRYL-COA HYDROLASE, MITOCHONDRIAL"/>
    <property type="match status" value="1"/>
</dbReference>
<comment type="caution">
    <text evidence="5">The sequence shown here is derived from an EMBL/GenBank/DDBJ whole genome shotgun (WGS) entry which is preliminary data.</text>
</comment>
<dbReference type="InterPro" id="IPR029045">
    <property type="entry name" value="ClpP/crotonase-like_dom_sf"/>
</dbReference>
<dbReference type="EC" id="3.1.2.4" evidence="2"/>
<evidence type="ECO:0000313" key="6">
    <source>
        <dbReference type="Proteomes" id="UP000032668"/>
    </source>
</evidence>